<dbReference type="EMBL" id="AP018052">
    <property type="protein sequence ID" value="BAZ94427.1"/>
    <property type="molecule type" value="Genomic_DNA"/>
</dbReference>
<dbReference type="AlphaFoldDB" id="A0A1Z4VS19"/>
<name>A0A1Z4VS19_9GAMM</name>
<protein>
    <submittedName>
        <fullName evidence="1">Permeases</fullName>
    </submittedName>
</protein>
<sequence>MITRPVWALIFSATLFLVVSTSIYLRTHPDTLSGLFTREPEPPEYRIGTFYAEGAEGTQQIMAIHDFLRTQDGVLYVRIETGNYFVIKFDRNRFDWKNAWRAIRYNDWAKFSASDFVVSRP</sequence>
<reference evidence="1 2" key="1">
    <citation type="submission" date="2017-05" db="EMBL/GenBank/DDBJ databases">
        <title>Thiocyanate degradation by Thiohalobacter thiocyanaticus FOKN1.</title>
        <authorList>
            <person name="Oshiki M."/>
            <person name="Fukushima T."/>
            <person name="Kawano S."/>
            <person name="Nakagawa J."/>
        </authorList>
    </citation>
    <scope>NUCLEOTIDE SEQUENCE [LARGE SCALE GENOMIC DNA]</scope>
    <source>
        <strain evidence="1 2">FOKN1</strain>
    </source>
</reference>
<dbReference type="RefSeq" id="WP_096366522.1">
    <property type="nucleotide sequence ID" value="NZ_AP018052.1"/>
</dbReference>
<dbReference type="OrthoDB" id="9832339at2"/>
<dbReference type="Proteomes" id="UP000218765">
    <property type="component" value="Chromosome"/>
</dbReference>
<gene>
    <name evidence="1" type="ORF">FOKN1_2047</name>
</gene>
<keyword evidence="2" id="KW-1185">Reference proteome</keyword>
<organism evidence="1 2">
    <name type="scientific">Thiohalobacter thiocyanaticus</name>
    <dbReference type="NCBI Taxonomy" id="585455"/>
    <lineage>
        <taxon>Bacteria</taxon>
        <taxon>Pseudomonadati</taxon>
        <taxon>Pseudomonadota</taxon>
        <taxon>Gammaproteobacteria</taxon>
        <taxon>Thiohalobacterales</taxon>
        <taxon>Thiohalobacteraceae</taxon>
        <taxon>Thiohalobacter</taxon>
    </lineage>
</organism>
<evidence type="ECO:0000313" key="1">
    <source>
        <dbReference type="EMBL" id="BAZ94427.1"/>
    </source>
</evidence>
<evidence type="ECO:0000313" key="2">
    <source>
        <dbReference type="Proteomes" id="UP000218765"/>
    </source>
</evidence>
<dbReference type="KEGG" id="ttc:FOKN1_2047"/>
<accession>A0A1Z4VS19</accession>
<proteinExistence type="predicted"/>